<evidence type="ECO:0000313" key="2">
    <source>
        <dbReference type="EMBL" id="GBG75000.1"/>
    </source>
</evidence>
<proteinExistence type="predicted"/>
<organism evidence="2 3">
    <name type="scientific">Chara braunii</name>
    <name type="common">Braun's stonewort</name>
    <dbReference type="NCBI Taxonomy" id="69332"/>
    <lineage>
        <taxon>Eukaryota</taxon>
        <taxon>Viridiplantae</taxon>
        <taxon>Streptophyta</taxon>
        <taxon>Charophyceae</taxon>
        <taxon>Charales</taxon>
        <taxon>Characeae</taxon>
        <taxon>Chara</taxon>
    </lineage>
</organism>
<dbReference type="EMBL" id="BFEA01000215">
    <property type="protein sequence ID" value="GBG75000.1"/>
    <property type="molecule type" value="Genomic_DNA"/>
</dbReference>
<accession>A0A388KY61</accession>
<feature type="region of interest" description="Disordered" evidence="1">
    <location>
        <begin position="342"/>
        <end position="362"/>
    </location>
</feature>
<dbReference type="Gramene" id="GBG75000">
    <property type="protein sequence ID" value="GBG75000"/>
    <property type="gene ID" value="CBR_g19514"/>
</dbReference>
<name>A0A388KY61_CHABU</name>
<feature type="region of interest" description="Disordered" evidence="1">
    <location>
        <begin position="179"/>
        <end position="251"/>
    </location>
</feature>
<reference evidence="2 3" key="1">
    <citation type="journal article" date="2018" name="Cell">
        <title>The Chara Genome: Secondary Complexity and Implications for Plant Terrestrialization.</title>
        <authorList>
            <person name="Nishiyama T."/>
            <person name="Sakayama H."/>
            <person name="Vries J.D."/>
            <person name="Buschmann H."/>
            <person name="Saint-Marcoux D."/>
            <person name="Ullrich K.K."/>
            <person name="Haas F.B."/>
            <person name="Vanderstraeten L."/>
            <person name="Becker D."/>
            <person name="Lang D."/>
            <person name="Vosolsobe S."/>
            <person name="Rombauts S."/>
            <person name="Wilhelmsson P.K.I."/>
            <person name="Janitza P."/>
            <person name="Kern R."/>
            <person name="Heyl A."/>
            <person name="Rumpler F."/>
            <person name="Villalobos L.I.A.C."/>
            <person name="Clay J.M."/>
            <person name="Skokan R."/>
            <person name="Toyoda A."/>
            <person name="Suzuki Y."/>
            <person name="Kagoshima H."/>
            <person name="Schijlen E."/>
            <person name="Tajeshwar N."/>
            <person name="Catarino B."/>
            <person name="Hetherington A.J."/>
            <person name="Saltykova A."/>
            <person name="Bonnot C."/>
            <person name="Breuninger H."/>
            <person name="Symeonidi A."/>
            <person name="Radhakrishnan G.V."/>
            <person name="Van Nieuwerburgh F."/>
            <person name="Deforce D."/>
            <person name="Chang C."/>
            <person name="Karol K.G."/>
            <person name="Hedrich R."/>
            <person name="Ulvskov P."/>
            <person name="Glockner G."/>
            <person name="Delwiche C.F."/>
            <person name="Petrasek J."/>
            <person name="Van de Peer Y."/>
            <person name="Friml J."/>
            <person name="Beilby M."/>
            <person name="Dolan L."/>
            <person name="Kohara Y."/>
            <person name="Sugano S."/>
            <person name="Fujiyama A."/>
            <person name="Delaux P.-M."/>
            <person name="Quint M."/>
            <person name="TheiBen G."/>
            <person name="Hagemann M."/>
            <person name="Harholt J."/>
            <person name="Dunand C."/>
            <person name="Zachgo S."/>
            <person name="Langdale J."/>
            <person name="Maumus F."/>
            <person name="Straeten D.V.D."/>
            <person name="Gould S.B."/>
            <person name="Rensing S.A."/>
        </authorList>
    </citation>
    <scope>NUCLEOTIDE SEQUENCE [LARGE SCALE GENOMIC DNA]</scope>
    <source>
        <strain evidence="2 3">S276</strain>
    </source>
</reference>
<keyword evidence="3" id="KW-1185">Reference proteome</keyword>
<dbReference type="AlphaFoldDB" id="A0A388KY61"/>
<feature type="region of interest" description="Disordered" evidence="1">
    <location>
        <begin position="1"/>
        <end position="123"/>
    </location>
</feature>
<comment type="caution">
    <text evidence="2">The sequence shown here is derived from an EMBL/GenBank/DDBJ whole genome shotgun (WGS) entry which is preliminary data.</text>
</comment>
<feature type="compositionally biased region" description="Low complexity" evidence="1">
    <location>
        <begin position="68"/>
        <end position="77"/>
    </location>
</feature>
<sequence>MDVWSAGATAPRSNNDAGDQTGKTRDDGTATSGTGATGRSGAETAPRNGTGTRIGPGMGTGVETPSATGTGTRIRSGIGTGMGTSPGGGTGTRAASEAESQAGTKNRPGIGGAPRALHLDGNNSTTAVRIDRSTNLLPKCRTGGLERVLRSKADVLSSSGPVCGSGSAFALMKENSSGIVEEREGGKQGRPSSDAVVDGHVEGKTRSGGITVSGWPQRSQSAGRASATMSSRALLPKSKSGGMVGGTEGLSKTRADISRRFEELETQWQMFQRRLASREAEREASQLKSTQLLQQLQNRMETASIGGFSPKRDFLTRKRDEKYHRSEDVDEDADMKELSTITRQASPATARHGEGAEEKSGCDSWLLDSHQAAVDARIGRAPLVCVANEGAGIMELDGSWNNENLPGTPRKSCDTDPDPAVRGQWTDDCASFNRESLLVATAKVEKLVIAKPQLQPEQRGSVLHPANRVVQEEDVQVRERKKTPSKEFQRVGQFAVEEATKQVKKVSII</sequence>
<gene>
    <name evidence="2" type="ORF">CBR_g19514</name>
</gene>
<feature type="compositionally biased region" description="Polar residues" evidence="1">
    <location>
        <begin position="208"/>
        <end position="231"/>
    </location>
</feature>
<feature type="compositionally biased region" description="Low complexity" evidence="1">
    <location>
        <begin position="29"/>
        <end position="41"/>
    </location>
</feature>
<feature type="compositionally biased region" description="Gly residues" evidence="1">
    <location>
        <begin position="78"/>
        <end position="91"/>
    </location>
</feature>
<feature type="region of interest" description="Disordered" evidence="1">
    <location>
        <begin position="316"/>
        <end position="335"/>
    </location>
</feature>
<feature type="compositionally biased region" description="Basic and acidic residues" evidence="1">
    <location>
        <begin position="351"/>
        <end position="361"/>
    </location>
</feature>
<protein>
    <submittedName>
        <fullName evidence="2">Uncharacterized protein</fullName>
    </submittedName>
</protein>
<evidence type="ECO:0000313" key="3">
    <source>
        <dbReference type="Proteomes" id="UP000265515"/>
    </source>
</evidence>
<evidence type="ECO:0000256" key="1">
    <source>
        <dbReference type="SAM" id="MobiDB-lite"/>
    </source>
</evidence>
<dbReference type="Proteomes" id="UP000265515">
    <property type="component" value="Unassembled WGS sequence"/>
</dbReference>
<feature type="compositionally biased region" description="Basic and acidic residues" evidence="1">
    <location>
        <begin position="316"/>
        <end position="327"/>
    </location>
</feature>